<evidence type="ECO:0000256" key="9">
    <source>
        <dbReference type="ARBA" id="ARBA00023180"/>
    </source>
</evidence>
<evidence type="ECO:0000256" key="8">
    <source>
        <dbReference type="ARBA" id="ARBA00023170"/>
    </source>
</evidence>
<accession>A0AAG5CPW6</accession>
<dbReference type="SUPFAM" id="SSF53850">
    <property type="entry name" value="Periplasmic binding protein-like II"/>
    <property type="match status" value="1"/>
</dbReference>
<protein>
    <recommendedName>
        <fullName evidence="14">Ionotropic glutamate receptor L-glutamate and glycine-binding domain-containing protein</fullName>
    </recommendedName>
</protein>
<proteinExistence type="predicted"/>
<evidence type="ECO:0000256" key="1">
    <source>
        <dbReference type="ARBA" id="ARBA00004651"/>
    </source>
</evidence>
<dbReference type="InterPro" id="IPR019594">
    <property type="entry name" value="Glu/Gly-bd"/>
</dbReference>
<feature type="transmembrane region" description="Helical" evidence="13">
    <location>
        <begin position="496"/>
        <end position="516"/>
    </location>
</feature>
<evidence type="ECO:0000313" key="16">
    <source>
        <dbReference type="Proteomes" id="UP000075880"/>
    </source>
</evidence>
<evidence type="ECO:0000256" key="12">
    <source>
        <dbReference type="SAM" id="MobiDB-lite"/>
    </source>
</evidence>
<feature type="region of interest" description="Disordered" evidence="12">
    <location>
        <begin position="685"/>
        <end position="713"/>
    </location>
</feature>
<evidence type="ECO:0000256" key="3">
    <source>
        <dbReference type="ARBA" id="ARBA00022475"/>
    </source>
</evidence>
<keyword evidence="11" id="KW-0407">Ion channel</keyword>
<evidence type="ECO:0000256" key="7">
    <source>
        <dbReference type="ARBA" id="ARBA00023136"/>
    </source>
</evidence>
<dbReference type="AlphaFoldDB" id="A0AAG5CPW6"/>
<keyword evidence="10" id="KW-1071">Ligand-gated ion channel</keyword>
<evidence type="ECO:0000256" key="13">
    <source>
        <dbReference type="SAM" id="Phobius"/>
    </source>
</evidence>
<evidence type="ECO:0000259" key="14">
    <source>
        <dbReference type="Pfam" id="PF10613"/>
    </source>
</evidence>
<keyword evidence="4 13" id="KW-0812">Transmembrane</keyword>
<feature type="domain" description="Ionotropic glutamate receptor L-glutamate and glycine-binding" evidence="14">
    <location>
        <begin position="280"/>
        <end position="351"/>
    </location>
</feature>
<keyword evidence="16" id="KW-1185">Reference proteome</keyword>
<keyword evidence="3" id="KW-1003">Cell membrane</keyword>
<keyword evidence="2" id="KW-0813">Transport</keyword>
<dbReference type="Pfam" id="PF10613">
    <property type="entry name" value="Lig_chan-Glu_bd"/>
    <property type="match status" value="1"/>
</dbReference>
<evidence type="ECO:0000256" key="2">
    <source>
        <dbReference type="ARBA" id="ARBA00022448"/>
    </source>
</evidence>
<keyword evidence="9" id="KW-0325">Glycoprotein</keyword>
<dbReference type="Proteomes" id="UP000075880">
    <property type="component" value="Unassembled WGS sequence"/>
</dbReference>
<evidence type="ECO:0000256" key="6">
    <source>
        <dbReference type="ARBA" id="ARBA00023065"/>
    </source>
</evidence>
<evidence type="ECO:0000256" key="4">
    <source>
        <dbReference type="ARBA" id="ARBA00022692"/>
    </source>
</evidence>
<feature type="transmembrane region" description="Helical" evidence="13">
    <location>
        <begin position="381"/>
        <end position="400"/>
    </location>
</feature>
<keyword evidence="8" id="KW-0675">Receptor</keyword>
<dbReference type="EnsemblMetazoa" id="ENSAATROPT000925">
    <property type="protein sequence ID" value="ENSAATROPP000882"/>
    <property type="gene ID" value="ENSAATROPG000740"/>
</dbReference>
<keyword evidence="5 13" id="KW-1133">Transmembrane helix</keyword>
<name>A0AAG5CPW6_ANOAO</name>
<dbReference type="GO" id="GO:0005886">
    <property type="term" value="C:plasma membrane"/>
    <property type="evidence" value="ECO:0007669"/>
    <property type="project" value="UniProtKB-SubCell"/>
</dbReference>
<keyword evidence="7 13" id="KW-0472">Membrane</keyword>
<organism evidence="15 16">
    <name type="scientific">Anopheles atroparvus</name>
    <name type="common">European mosquito</name>
    <dbReference type="NCBI Taxonomy" id="41427"/>
    <lineage>
        <taxon>Eukaryota</taxon>
        <taxon>Metazoa</taxon>
        <taxon>Ecdysozoa</taxon>
        <taxon>Arthropoda</taxon>
        <taxon>Hexapoda</taxon>
        <taxon>Insecta</taxon>
        <taxon>Pterygota</taxon>
        <taxon>Neoptera</taxon>
        <taxon>Endopterygota</taxon>
        <taxon>Diptera</taxon>
        <taxon>Nematocera</taxon>
        <taxon>Culicoidea</taxon>
        <taxon>Culicidae</taxon>
        <taxon>Anophelinae</taxon>
        <taxon>Anopheles</taxon>
    </lineage>
</organism>
<evidence type="ECO:0000256" key="5">
    <source>
        <dbReference type="ARBA" id="ARBA00022989"/>
    </source>
</evidence>
<evidence type="ECO:0000256" key="10">
    <source>
        <dbReference type="ARBA" id="ARBA00023286"/>
    </source>
</evidence>
<evidence type="ECO:0000256" key="11">
    <source>
        <dbReference type="ARBA" id="ARBA00023303"/>
    </source>
</evidence>
<keyword evidence="6" id="KW-0406">Ion transport</keyword>
<dbReference type="Gene3D" id="3.40.190.10">
    <property type="entry name" value="Periplasmic binding protein-like II"/>
    <property type="match status" value="3"/>
</dbReference>
<sequence>MNLSEDSENNCYRLIKVFVFLLAGSTPGGGNLIALYERSNQSGMIRGISEMVNLLSPKSLVILVQNETKIDRLDKLTVVIHRHSIPTCVYYDLEGYFDLIEENLKKSLEITSLIFCHPEDMLQEIIDRRLAHRLSLFIFYWGATQLPKRLNSVLLKEPFRVAVITNPRKNIYRIFYNQAKPNNRGEMLSSNWFDGNDMTFKRMPLLPSPTEVYKNFEGRIFSIPVIHKPPWHFVLYGNTSENVGDATNSSNGDVGFEIDIERNVTVETDDAYVTVKGGRDHNLMQLIAERMNFSFQYMEPPEKIQGIALSAEDNASFSGALGMLQRREVDLYLGDVAVTWERMKAVEFSFFTLADSAAFVTHAPRKLNEALALVHPFQLTVWPPVIITILISGPILFLIISTPFRWRRMHEQNNRNDFWRHKKGGKCKPAFYNIRYIEEMNYARFTTRRKRLTTEAQDYPSLERCIWYTINPWVYSTIKMIHFMFLAANIPFDGHLARFFSILLWLCATYVLGDVYSAQLTSQLARPARESPINTLGHLEHRMAEDGYQLLVERQSAFHAALVNSTGILQRLYRLTRQRSVNDSFLVGSVEEGIRVLQGDPKFAVFGGRETLYFNTKRYGAKRYQLSEKLYTRYSAVAVQIGCPFLDSLNDVIMRLFEAGIIEKITIAEYERMFGRHNGGVSHAEETVRSAKSSNSECDAEGSGGKRKSDSNEKLQPMNLRMLQGAFLVLACGHSLGGKQIHQRVLQYCNSCHYFINIAGVCLFVERHMTLLHRVGTTINRLLEQVQRILTHLCGIFRDRKIEQQQ</sequence>
<dbReference type="PANTHER" id="PTHR42643:SF30">
    <property type="entry name" value="IONOTROPIC RECEPTOR 40A-RELATED"/>
    <property type="match status" value="1"/>
</dbReference>
<dbReference type="PANTHER" id="PTHR42643">
    <property type="entry name" value="IONOTROPIC RECEPTOR 20A-RELATED"/>
    <property type="match status" value="1"/>
</dbReference>
<comment type="subcellular location">
    <subcellularLocation>
        <location evidence="1">Cell membrane</location>
        <topology evidence="1">Multi-pass membrane protein</topology>
    </subcellularLocation>
</comment>
<reference evidence="15" key="1">
    <citation type="submission" date="2024-04" db="UniProtKB">
        <authorList>
            <consortium name="EnsemblMetazoa"/>
        </authorList>
    </citation>
    <scope>IDENTIFICATION</scope>
    <source>
        <strain evidence="15">EBRO</strain>
    </source>
</reference>
<dbReference type="FunFam" id="3.40.190.10:FF:000449">
    <property type="entry name" value="Ionotropic receptor 40a"/>
    <property type="match status" value="1"/>
</dbReference>
<evidence type="ECO:0000313" key="15">
    <source>
        <dbReference type="EnsemblMetazoa" id="ENSAATROPP000882"/>
    </source>
</evidence>
<dbReference type="InterPro" id="IPR052192">
    <property type="entry name" value="Insect_Ionotropic_Sensory_Rcpt"/>
</dbReference>